<proteinExistence type="predicted"/>
<accession>A0A367KT53</accession>
<dbReference type="Proteomes" id="UP000253551">
    <property type="component" value="Unassembled WGS sequence"/>
</dbReference>
<feature type="compositionally biased region" description="Acidic residues" evidence="1">
    <location>
        <begin position="317"/>
        <end position="327"/>
    </location>
</feature>
<comment type="caution">
    <text evidence="3">The sequence shown here is derived from an EMBL/GenBank/DDBJ whole genome shotgun (WGS) entry which is preliminary data.</text>
</comment>
<dbReference type="GO" id="GO:0005085">
    <property type="term" value="F:guanyl-nucleotide exchange factor activity"/>
    <property type="evidence" value="ECO:0007669"/>
    <property type="project" value="InterPro"/>
</dbReference>
<dbReference type="Gene3D" id="1.10.840.10">
    <property type="entry name" value="Ras guanine-nucleotide exchange factors catalytic domain"/>
    <property type="match status" value="1"/>
</dbReference>
<evidence type="ECO:0000313" key="4">
    <source>
        <dbReference type="Proteomes" id="UP000253551"/>
    </source>
</evidence>
<feature type="domain" description="Ras-GEF" evidence="2">
    <location>
        <begin position="95"/>
        <end position="195"/>
    </location>
</feature>
<dbReference type="InterPro" id="IPR036964">
    <property type="entry name" value="RASGEF_cat_dom_sf"/>
</dbReference>
<dbReference type="AlphaFoldDB" id="A0A367KT53"/>
<dbReference type="Pfam" id="PF00617">
    <property type="entry name" value="RasGEF"/>
    <property type="match status" value="1"/>
</dbReference>
<evidence type="ECO:0000259" key="2">
    <source>
        <dbReference type="Pfam" id="PF00617"/>
    </source>
</evidence>
<evidence type="ECO:0000313" key="3">
    <source>
        <dbReference type="EMBL" id="RCI05032.1"/>
    </source>
</evidence>
<dbReference type="STRING" id="4846.A0A367KT53"/>
<dbReference type="EMBL" id="PJQM01000501">
    <property type="protein sequence ID" value="RCI05032.1"/>
    <property type="molecule type" value="Genomic_DNA"/>
</dbReference>
<protein>
    <recommendedName>
        <fullName evidence="2">Ras-GEF domain-containing protein</fullName>
    </recommendedName>
</protein>
<evidence type="ECO:0000256" key="1">
    <source>
        <dbReference type="SAM" id="MobiDB-lite"/>
    </source>
</evidence>
<name>A0A367KT53_RHIST</name>
<sequence length="400" mass="46158">MPHRLPLIPLSPLIQASIEAAKYLAKLTQKLSETPHNTVLQRRHASTRTKLDQLTKNMENIQNSFLSDFDTKSLAQEIAHINIQLLQLANLDPHWLQTLDKRANLIPLLDFHRYLSHAFAHEIIYSANPELTLTQLIQIASKLFHFHRDLSGSTAILTCLKMPEVQRLEHAWEQCTPRTIQCLHSLLPLLSPGRRIFMRDAVVPFAQAHLGKDLEFCLKQKKPKDTLSNPRIYHWLVSRAYLDRSQLCCESLQVVPLAQGEVLDSEEEHDFYYDFYRVEEKEDDVDEPSDKVPKRASSIKSTDSEEEEWTGYPGEESPVEDVEEEEWTGYPLSSSEEEEGWKGYPQEITTQSWQTPFDPWGKNYRLHAIEKTRRMQYSLSNSIIARKRISSSLVHSSASA</sequence>
<dbReference type="OrthoDB" id="2289399at2759"/>
<dbReference type="InterPro" id="IPR001895">
    <property type="entry name" value="RASGEF_cat_dom"/>
</dbReference>
<dbReference type="SUPFAM" id="SSF48366">
    <property type="entry name" value="Ras GEF"/>
    <property type="match status" value="1"/>
</dbReference>
<dbReference type="GO" id="GO:0007264">
    <property type="term" value="P:small GTPase-mediated signal transduction"/>
    <property type="evidence" value="ECO:0007669"/>
    <property type="project" value="InterPro"/>
</dbReference>
<reference evidence="3 4" key="1">
    <citation type="journal article" date="2018" name="G3 (Bethesda)">
        <title>Phylogenetic and Phylogenomic Definition of Rhizopus Species.</title>
        <authorList>
            <person name="Gryganskyi A.P."/>
            <person name="Golan J."/>
            <person name="Dolatabadi S."/>
            <person name="Mondo S."/>
            <person name="Robb S."/>
            <person name="Idnurm A."/>
            <person name="Muszewska A."/>
            <person name="Steczkiewicz K."/>
            <person name="Masonjones S."/>
            <person name="Liao H.L."/>
            <person name="Gajdeczka M.T."/>
            <person name="Anike F."/>
            <person name="Vuek A."/>
            <person name="Anishchenko I.M."/>
            <person name="Voigt K."/>
            <person name="de Hoog G.S."/>
            <person name="Smith M.E."/>
            <person name="Heitman J."/>
            <person name="Vilgalys R."/>
            <person name="Stajich J.E."/>
        </authorList>
    </citation>
    <scope>NUCLEOTIDE SEQUENCE [LARGE SCALE GENOMIC DNA]</scope>
    <source>
        <strain evidence="3 4">LSU 92-RS-03</strain>
    </source>
</reference>
<dbReference type="InterPro" id="IPR023578">
    <property type="entry name" value="Ras_GEF_dom_sf"/>
</dbReference>
<organism evidence="3 4">
    <name type="scientific">Rhizopus stolonifer</name>
    <name type="common">Rhizopus nigricans</name>
    <dbReference type="NCBI Taxonomy" id="4846"/>
    <lineage>
        <taxon>Eukaryota</taxon>
        <taxon>Fungi</taxon>
        <taxon>Fungi incertae sedis</taxon>
        <taxon>Mucoromycota</taxon>
        <taxon>Mucoromycotina</taxon>
        <taxon>Mucoromycetes</taxon>
        <taxon>Mucorales</taxon>
        <taxon>Mucorineae</taxon>
        <taxon>Rhizopodaceae</taxon>
        <taxon>Rhizopus</taxon>
    </lineage>
</organism>
<gene>
    <name evidence="3" type="ORF">CU098_011709</name>
</gene>
<keyword evidence="4" id="KW-1185">Reference proteome</keyword>
<feature type="region of interest" description="Disordered" evidence="1">
    <location>
        <begin position="282"/>
        <end position="342"/>
    </location>
</feature>